<sequence>MSTPHHRDTPSLDIVNRQNIHLSKRTGSAEYCAHVWTRSPNTELVDVKLRDSMRTIGGCLKSTLIQWLPYHKLTPQWLTHARREDATQKIIKRIEDMADNMPLKQIYKEALTTRRLKS</sequence>
<evidence type="ECO:0000313" key="1">
    <source>
        <dbReference type="EMBL" id="GFS20015.1"/>
    </source>
</evidence>
<dbReference type="Proteomes" id="UP000762676">
    <property type="component" value="Unassembled WGS sequence"/>
</dbReference>
<accession>A0AAV4JDZ9</accession>
<name>A0AAV4JDZ9_9GAST</name>
<gene>
    <name evidence="1" type="ORF">ElyMa_001558800</name>
</gene>
<organism evidence="1 2">
    <name type="scientific">Elysia marginata</name>
    <dbReference type="NCBI Taxonomy" id="1093978"/>
    <lineage>
        <taxon>Eukaryota</taxon>
        <taxon>Metazoa</taxon>
        <taxon>Spiralia</taxon>
        <taxon>Lophotrochozoa</taxon>
        <taxon>Mollusca</taxon>
        <taxon>Gastropoda</taxon>
        <taxon>Heterobranchia</taxon>
        <taxon>Euthyneura</taxon>
        <taxon>Panpulmonata</taxon>
        <taxon>Sacoglossa</taxon>
        <taxon>Placobranchoidea</taxon>
        <taxon>Plakobranchidae</taxon>
        <taxon>Elysia</taxon>
    </lineage>
</organism>
<dbReference type="AlphaFoldDB" id="A0AAV4JDZ9"/>
<reference evidence="1 2" key="1">
    <citation type="journal article" date="2021" name="Elife">
        <title>Chloroplast acquisition without the gene transfer in kleptoplastic sea slugs, Plakobranchus ocellatus.</title>
        <authorList>
            <person name="Maeda T."/>
            <person name="Takahashi S."/>
            <person name="Yoshida T."/>
            <person name="Shimamura S."/>
            <person name="Takaki Y."/>
            <person name="Nagai Y."/>
            <person name="Toyoda A."/>
            <person name="Suzuki Y."/>
            <person name="Arimoto A."/>
            <person name="Ishii H."/>
            <person name="Satoh N."/>
            <person name="Nishiyama T."/>
            <person name="Hasebe M."/>
            <person name="Maruyama T."/>
            <person name="Minagawa J."/>
            <person name="Obokata J."/>
            <person name="Shigenobu S."/>
        </authorList>
    </citation>
    <scope>NUCLEOTIDE SEQUENCE [LARGE SCALE GENOMIC DNA]</scope>
</reference>
<protein>
    <submittedName>
        <fullName evidence="1">Uncharacterized protein</fullName>
    </submittedName>
</protein>
<comment type="caution">
    <text evidence="1">The sequence shown here is derived from an EMBL/GenBank/DDBJ whole genome shotgun (WGS) entry which is preliminary data.</text>
</comment>
<proteinExistence type="predicted"/>
<dbReference type="EMBL" id="BMAT01003095">
    <property type="protein sequence ID" value="GFS20015.1"/>
    <property type="molecule type" value="Genomic_DNA"/>
</dbReference>
<evidence type="ECO:0000313" key="2">
    <source>
        <dbReference type="Proteomes" id="UP000762676"/>
    </source>
</evidence>
<keyword evidence="2" id="KW-1185">Reference proteome</keyword>